<protein>
    <submittedName>
        <fullName evidence="2">Uncharacterized protein</fullName>
    </submittedName>
</protein>
<evidence type="ECO:0000313" key="2">
    <source>
        <dbReference type="EMBL" id="KFI70257.1"/>
    </source>
</evidence>
<proteinExistence type="predicted"/>
<feature type="transmembrane region" description="Helical" evidence="1">
    <location>
        <begin position="41"/>
        <end position="59"/>
    </location>
</feature>
<feature type="transmembrane region" description="Helical" evidence="1">
    <location>
        <begin position="65"/>
        <end position="85"/>
    </location>
</feature>
<reference evidence="2 3" key="1">
    <citation type="submission" date="2014-03" db="EMBL/GenBank/DDBJ databases">
        <title>Genomics of Bifidobacteria.</title>
        <authorList>
            <person name="Ventura M."/>
            <person name="Milani C."/>
            <person name="Lugli G.A."/>
        </authorList>
    </citation>
    <scope>NUCLEOTIDE SEQUENCE [LARGE SCALE GENOMIC DNA]</scope>
    <source>
        <strain evidence="2 3">LMG 11341</strain>
    </source>
</reference>
<dbReference type="OrthoDB" id="9782395at2"/>
<sequence>MGGSKANVRILDALLINSPTILFGLLFFWSFCREPRQFRNGLFPFPFLICLDATCMLYFGNVLVWAVVAVLIDLLAFTGLVFRALRMCT</sequence>
<comment type="caution">
    <text evidence="2">The sequence shown here is derived from an EMBL/GenBank/DDBJ whole genome shotgun (WGS) entry which is preliminary data.</text>
</comment>
<gene>
    <name evidence="2" type="ORF">BMERY_0739</name>
</gene>
<keyword evidence="1" id="KW-0472">Membrane</keyword>
<keyword evidence="1" id="KW-0812">Transmembrane</keyword>
<dbReference type="EMBL" id="JGZC01000006">
    <property type="protein sequence ID" value="KFI70257.1"/>
    <property type="molecule type" value="Genomic_DNA"/>
</dbReference>
<name>A0A087BGV7_9BIFI</name>
<feature type="transmembrane region" description="Helical" evidence="1">
    <location>
        <begin position="6"/>
        <end position="29"/>
    </location>
</feature>
<keyword evidence="1" id="KW-1133">Transmembrane helix</keyword>
<dbReference type="AlphaFoldDB" id="A0A087BGV7"/>
<evidence type="ECO:0000313" key="3">
    <source>
        <dbReference type="Proteomes" id="UP000029060"/>
    </source>
</evidence>
<evidence type="ECO:0000256" key="1">
    <source>
        <dbReference type="SAM" id="Phobius"/>
    </source>
</evidence>
<accession>A0A087BGV7</accession>
<organism evidence="2 3">
    <name type="scientific">Bifidobacterium merycicum</name>
    <dbReference type="NCBI Taxonomy" id="78345"/>
    <lineage>
        <taxon>Bacteria</taxon>
        <taxon>Bacillati</taxon>
        <taxon>Actinomycetota</taxon>
        <taxon>Actinomycetes</taxon>
        <taxon>Bifidobacteriales</taxon>
        <taxon>Bifidobacteriaceae</taxon>
        <taxon>Bifidobacterium</taxon>
    </lineage>
</organism>
<dbReference type="RefSeq" id="WP_143155154.1">
    <property type="nucleotide sequence ID" value="NZ_CADAXU010000009.1"/>
</dbReference>
<dbReference type="Proteomes" id="UP000029060">
    <property type="component" value="Unassembled WGS sequence"/>
</dbReference>
<keyword evidence="3" id="KW-1185">Reference proteome</keyword>